<dbReference type="OrthoDB" id="8375892at2"/>
<dbReference type="InterPro" id="IPR036178">
    <property type="entry name" value="Formintransfe-cycloase-like_sf"/>
</dbReference>
<evidence type="ECO:0000313" key="2">
    <source>
        <dbReference type="EMBL" id="CDN51977.1"/>
    </source>
</evidence>
<dbReference type="Pfam" id="PF04961">
    <property type="entry name" value="FTCD_C"/>
    <property type="match status" value="1"/>
</dbReference>
<dbReference type="GO" id="GO:0003824">
    <property type="term" value="F:catalytic activity"/>
    <property type="evidence" value="ECO:0007669"/>
    <property type="project" value="InterPro"/>
</dbReference>
<dbReference type="AlphaFoldDB" id="A0A068T0K7"/>
<name>A0A068T0K7_NEOGA</name>
<organism evidence="2 3">
    <name type="scientific">Neorhizobium galegae bv. orientalis str. HAMBI 540</name>
    <dbReference type="NCBI Taxonomy" id="1028800"/>
    <lineage>
        <taxon>Bacteria</taxon>
        <taxon>Pseudomonadati</taxon>
        <taxon>Pseudomonadota</taxon>
        <taxon>Alphaproteobacteria</taxon>
        <taxon>Hyphomicrobiales</taxon>
        <taxon>Rhizobiaceae</taxon>
        <taxon>Rhizobium/Agrobacterium group</taxon>
        <taxon>Neorhizobium</taxon>
    </lineage>
</organism>
<dbReference type="InterPro" id="IPR007044">
    <property type="entry name" value="Cyclodeamin/CycHdrlase"/>
</dbReference>
<dbReference type="HOGENOM" id="CLU_2130786_0_0_5"/>
<keyword evidence="3" id="KW-1185">Reference proteome</keyword>
<accession>A0A068T0K7</accession>
<geneLocation type="plasmid" evidence="3">
    <name>II</name>
</geneLocation>
<evidence type="ECO:0000313" key="3">
    <source>
        <dbReference type="Proteomes" id="UP000028181"/>
    </source>
</evidence>
<sequence>MTVQQLDLKTMLTEIGRAGPSISGSTAALVAAQLGTAMVRMALAVSHKHGSDTDLLIEGLDSILSEIKNATEKDRAASSALIDVYRQDSNEEARRSALVDATREPLAARSLAC</sequence>
<dbReference type="Proteomes" id="UP000028181">
    <property type="component" value="Plasmid pHAMBI540a"/>
</dbReference>
<keyword evidence="2" id="KW-0614">Plasmid</keyword>
<dbReference type="SUPFAM" id="SSF101262">
    <property type="entry name" value="Methenyltetrahydrofolate cyclohydrolase-like"/>
    <property type="match status" value="1"/>
</dbReference>
<feature type="domain" description="Cyclodeaminase/cyclohydrolase" evidence="1">
    <location>
        <begin position="23"/>
        <end position="103"/>
    </location>
</feature>
<reference evidence="3" key="1">
    <citation type="journal article" date="2014" name="BMC Genomics">
        <title>Genome sequencing of two Neorhizobium galegae strains reveals a noeT gene responsible for the unusual acetylation of the nodulation factors.</title>
        <authorList>
            <person name="Osterman J."/>
            <person name="Marsh J."/>
            <person name="Laine P.K."/>
            <person name="Zeng Z."/>
            <person name="Alatalo E."/>
            <person name="Sullivan J.T."/>
            <person name="Young J.P."/>
            <person name="Thomas-Oates J."/>
            <person name="Paulin L."/>
            <person name="Lindstrom K."/>
        </authorList>
    </citation>
    <scope>NUCLEOTIDE SEQUENCE [LARGE SCALE GENOMIC DNA]</scope>
    <source>
        <strain evidence="3">HAMBI 540</strain>
    </source>
</reference>
<protein>
    <recommendedName>
        <fullName evidence="1">Cyclodeaminase/cyclohydrolase domain-containing protein</fullName>
    </recommendedName>
</protein>
<dbReference type="Gene3D" id="1.20.120.680">
    <property type="entry name" value="Formiminotetrahydrofolate cyclodeaminase monomer, up-and-down helical bundle"/>
    <property type="match status" value="1"/>
</dbReference>
<gene>
    <name evidence="2" type="ORF">RG540_PA13010</name>
</gene>
<dbReference type="EMBL" id="HG938354">
    <property type="protein sequence ID" value="CDN51977.1"/>
    <property type="molecule type" value="Genomic_DNA"/>
</dbReference>
<proteinExistence type="predicted"/>
<dbReference type="KEGG" id="ngg:RG540_PA13010"/>
<evidence type="ECO:0000259" key="1">
    <source>
        <dbReference type="Pfam" id="PF04961"/>
    </source>
</evidence>